<evidence type="ECO:0000313" key="2">
    <source>
        <dbReference type="Proteomes" id="UP000838756"/>
    </source>
</evidence>
<dbReference type="Proteomes" id="UP000838756">
    <property type="component" value="Unassembled WGS sequence"/>
</dbReference>
<organism evidence="1 2">
    <name type="scientific">Pararge aegeria aegeria</name>
    <dbReference type="NCBI Taxonomy" id="348720"/>
    <lineage>
        <taxon>Eukaryota</taxon>
        <taxon>Metazoa</taxon>
        <taxon>Ecdysozoa</taxon>
        <taxon>Arthropoda</taxon>
        <taxon>Hexapoda</taxon>
        <taxon>Insecta</taxon>
        <taxon>Pterygota</taxon>
        <taxon>Neoptera</taxon>
        <taxon>Endopterygota</taxon>
        <taxon>Lepidoptera</taxon>
        <taxon>Glossata</taxon>
        <taxon>Ditrysia</taxon>
        <taxon>Papilionoidea</taxon>
        <taxon>Nymphalidae</taxon>
        <taxon>Satyrinae</taxon>
        <taxon>Satyrini</taxon>
        <taxon>Parargina</taxon>
        <taxon>Pararge</taxon>
    </lineage>
</organism>
<dbReference type="EMBL" id="CAKXAJ010025409">
    <property type="protein sequence ID" value="CAH2238910.1"/>
    <property type="molecule type" value="Genomic_DNA"/>
</dbReference>
<evidence type="ECO:0000313" key="1">
    <source>
        <dbReference type="EMBL" id="CAH2238910.1"/>
    </source>
</evidence>
<comment type="caution">
    <text evidence="1">The sequence shown here is derived from an EMBL/GenBank/DDBJ whole genome shotgun (WGS) entry which is preliminary data.</text>
</comment>
<gene>
    <name evidence="1" type="primary">jg13718</name>
    <name evidence="1" type="ORF">PAEG_LOCUS15934</name>
</gene>
<dbReference type="AlphaFoldDB" id="A0A8S4RP37"/>
<accession>A0A8S4RP37</accession>
<sequence length="129" mass="14233">MLSSESSWAMADFCEDVIWQEGVKRLQTRIRSGVDGWEEDGGNLPLASLFCEAASSYWASYPSLHKPLNGLRVVKADLIPSSLEREPQQSDGVVGRRPGGIQWVPRVWSGLTKPTRGACRGGFQFGYTT</sequence>
<protein>
    <submittedName>
        <fullName evidence="1">Jg13718 protein</fullName>
    </submittedName>
</protein>
<reference evidence="1" key="1">
    <citation type="submission" date="2022-03" db="EMBL/GenBank/DDBJ databases">
        <authorList>
            <person name="Lindestad O."/>
        </authorList>
    </citation>
    <scope>NUCLEOTIDE SEQUENCE</scope>
</reference>
<keyword evidence="2" id="KW-1185">Reference proteome</keyword>
<proteinExistence type="predicted"/>
<name>A0A8S4RP37_9NEOP</name>